<evidence type="ECO:0000313" key="3">
    <source>
        <dbReference type="EMBL" id="SUP44016.1"/>
    </source>
</evidence>
<sequence length="285" mass="30138">MKIGIIGGGKVGQSLASALANDIVGIIGSSPKTTTQLAQQFQTPPYTQVELLQQSDVIFLTVPDRLIGAVATAVTSNLTALNQPSLTLTGKTFLHCSGSLGLEPLEPLTKLGAATGSLHPLQTFAHTHTPLSGVYMAIDGDSTALSIAQSIVTRLGGQAFHVPPEERAIYHAAACICSNYTVTLQALAQQLISHWLPSNAAWQALLPLFQGTVQNVSHTTEPRTVLTGPIARGDVATIKQHLATLPSEYLPSYCSLGRLTTQLALQNGTISMAQAKELRELLTKE</sequence>
<dbReference type="AlphaFoldDB" id="A0A380NNB1"/>
<dbReference type="Pfam" id="PF10728">
    <property type="entry name" value="DUF2520"/>
    <property type="match status" value="1"/>
</dbReference>
<dbReference type="RefSeq" id="WP_115310594.1">
    <property type="nucleotide sequence ID" value="NZ_UHIO01000001.1"/>
</dbReference>
<dbReference type="SUPFAM" id="SSF51735">
    <property type="entry name" value="NAD(P)-binding Rossmann-fold domains"/>
    <property type="match status" value="1"/>
</dbReference>
<organism evidence="3 4">
    <name type="scientific">Veillonella criceti</name>
    <dbReference type="NCBI Taxonomy" id="103891"/>
    <lineage>
        <taxon>Bacteria</taxon>
        <taxon>Bacillati</taxon>
        <taxon>Bacillota</taxon>
        <taxon>Negativicutes</taxon>
        <taxon>Veillonellales</taxon>
        <taxon>Veillonellaceae</taxon>
        <taxon>Veillonella</taxon>
    </lineage>
</organism>
<dbReference type="InterPro" id="IPR037108">
    <property type="entry name" value="TM1727-like_C_sf"/>
</dbReference>
<dbReference type="Pfam" id="PF03807">
    <property type="entry name" value="F420_oxidored"/>
    <property type="match status" value="1"/>
</dbReference>
<reference evidence="3 4" key="1">
    <citation type="submission" date="2018-06" db="EMBL/GenBank/DDBJ databases">
        <authorList>
            <consortium name="Pathogen Informatics"/>
            <person name="Doyle S."/>
        </authorList>
    </citation>
    <scope>NUCLEOTIDE SEQUENCE [LARGE SCALE GENOMIC DNA]</scope>
    <source>
        <strain evidence="3 4">NCTC12020</strain>
    </source>
</reference>
<gene>
    <name evidence="3" type="ORF">NCTC12020_01460</name>
</gene>
<dbReference type="OrthoDB" id="9810755at2"/>
<dbReference type="InterPro" id="IPR028939">
    <property type="entry name" value="P5C_Rdtase_cat_N"/>
</dbReference>
<evidence type="ECO:0000259" key="2">
    <source>
        <dbReference type="Pfam" id="PF10728"/>
    </source>
</evidence>
<dbReference type="Gene3D" id="1.10.1040.20">
    <property type="entry name" value="ProC-like, C-terminal domain"/>
    <property type="match status" value="1"/>
</dbReference>
<evidence type="ECO:0000313" key="4">
    <source>
        <dbReference type="Proteomes" id="UP000255367"/>
    </source>
</evidence>
<dbReference type="PANTHER" id="PTHR40459:SF1">
    <property type="entry name" value="CONSERVED HYPOTHETICAL ALANINE AND LEUCINE RICH PROTEIN"/>
    <property type="match status" value="1"/>
</dbReference>
<evidence type="ECO:0000259" key="1">
    <source>
        <dbReference type="Pfam" id="PF03807"/>
    </source>
</evidence>
<proteinExistence type="predicted"/>
<name>A0A380NNB1_9FIRM</name>
<dbReference type="EMBL" id="UHIO01000001">
    <property type="protein sequence ID" value="SUP44016.1"/>
    <property type="molecule type" value="Genomic_DNA"/>
</dbReference>
<dbReference type="InterPro" id="IPR036291">
    <property type="entry name" value="NAD(P)-bd_dom_sf"/>
</dbReference>
<keyword evidence="4" id="KW-1185">Reference proteome</keyword>
<accession>A0A380NNB1</accession>
<dbReference type="InterPro" id="IPR018931">
    <property type="entry name" value="DUF2520"/>
</dbReference>
<feature type="domain" description="Pyrroline-5-carboxylate reductase catalytic N-terminal" evidence="1">
    <location>
        <begin position="2"/>
        <end position="74"/>
    </location>
</feature>
<dbReference type="Proteomes" id="UP000255367">
    <property type="component" value="Unassembled WGS sequence"/>
</dbReference>
<dbReference type="Gene3D" id="3.40.50.720">
    <property type="entry name" value="NAD(P)-binding Rossmann-like Domain"/>
    <property type="match status" value="1"/>
</dbReference>
<dbReference type="PANTHER" id="PTHR40459">
    <property type="entry name" value="CONSERVED HYPOTHETICAL ALANINE AND LEUCINE RICH PROTEIN"/>
    <property type="match status" value="1"/>
</dbReference>
<dbReference type="InterPro" id="IPR008927">
    <property type="entry name" value="6-PGluconate_DH-like_C_sf"/>
</dbReference>
<dbReference type="SUPFAM" id="SSF48179">
    <property type="entry name" value="6-phosphogluconate dehydrogenase C-terminal domain-like"/>
    <property type="match status" value="1"/>
</dbReference>
<feature type="domain" description="DUF2520" evidence="2">
    <location>
        <begin position="135"/>
        <end position="258"/>
    </location>
</feature>
<protein>
    <submittedName>
        <fullName evidence="3">Uncharacterized conserved protein</fullName>
    </submittedName>
</protein>